<keyword evidence="10" id="KW-1185">Reference proteome</keyword>
<keyword evidence="5 7" id="KW-1133">Transmembrane helix</keyword>
<protein>
    <submittedName>
        <fullName evidence="9">DedA family protein</fullName>
    </submittedName>
</protein>
<evidence type="ECO:0000256" key="3">
    <source>
        <dbReference type="ARBA" id="ARBA00022475"/>
    </source>
</evidence>
<evidence type="ECO:0000256" key="1">
    <source>
        <dbReference type="ARBA" id="ARBA00004651"/>
    </source>
</evidence>
<comment type="caution">
    <text evidence="9">The sequence shown here is derived from an EMBL/GenBank/DDBJ whole genome shotgun (WGS) entry which is preliminary data.</text>
</comment>
<dbReference type="Pfam" id="PF09335">
    <property type="entry name" value="VTT_dom"/>
    <property type="match status" value="1"/>
</dbReference>
<evidence type="ECO:0000259" key="8">
    <source>
        <dbReference type="Pfam" id="PF09335"/>
    </source>
</evidence>
<proteinExistence type="inferred from homology"/>
<keyword evidence="4 7" id="KW-0812">Transmembrane</keyword>
<comment type="similarity">
    <text evidence="2">Belongs to the DedA family.</text>
</comment>
<evidence type="ECO:0000256" key="6">
    <source>
        <dbReference type="ARBA" id="ARBA00023136"/>
    </source>
</evidence>
<feature type="domain" description="VTT" evidence="8">
    <location>
        <begin position="30"/>
        <end position="152"/>
    </location>
</feature>
<accession>A0ABW6WW60</accession>
<dbReference type="InterPro" id="IPR051311">
    <property type="entry name" value="DedA_domain"/>
</dbReference>
<evidence type="ECO:0000313" key="9">
    <source>
        <dbReference type="EMBL" id="MFF5296537.1"/>
    </source>
</evidence>
<dbReference type="RefSeq" id="WP_020517306.1">
    <property type="nucleotide sequence ID" value="NZ_JBIAZU010000008.1"/>
</dbReference>
<evidence type="ECO:0000256" key="2">
    <source>
        <dbReference type="ARBA" id="ARBA00010792"/>
    </source>
</evidence>
<feature type="transmembrane region" description="Helical" evidence="7">
    <location>
        <begin position="7"/>
        <end position="26"/>
    </location>
</feature>
<keyword evidence="6 7" id="KW-0472">Membrane</keyword>
<evidence type="ECO:0000256" key="5">
    <source>
        <dbReference type="ARBA" id="ARBA00022989"/>
    </source>
</evidence>
<dbReference type="EMBL" id="JBIAZU010000008">
    <property type="protein sequence ID" value="MFF5296537.1"/>
    <property type="molecule type" value="Genomic_DNA"/>
</dbReference>
<sequence>MLGLIDQFGYFGIAGIVFIESFGVPAPGETAIIAGSAYAGSGHFNILVVAVVAFLAAVIGDSIGYVIGRRGGRPLVHRFGRYVRLTPARFEKVEGFMSRQGPKIVVVARFVEGLRQFNGIVAGVTGMPFHRFLVWNALGAALWVGVWSTAGYLAGDHIEAIAHAVSRYVVVAAVIVVLALVGYVWRRRRRRRRTTAARLDIS</sequence>
<evidence type="ECO:0000313" key="10">
    <source>
        <dbReference type="Proteomes" id="UP001602245"/>
    </source>
</evidence>
<name>A0ABW6WW60_9ACTN</name>
<gene>
    <name evidence="9" type="ORF">ACFY35_44480</name>
</gene>
<evidence type="ECO:0000256" key="4">
    <source>
        <dbReference type="ARBA" id="ARBA00022692"/>
    </source>
</evidence>
<dbReference type="Proteomes" id="UP001602245">
    <property type="component" value="Unassembled WGS sequence"/>
</dbReference>
<dbReference type="InterPro" id="IPR032816">
    <property type="entry name" value="VTT_dom"/>
</dbReference>
<keyword evidence="3" id="KW-1003">Cell membrane</keyword>
<comment type="subcellular location">
    <subcellularLocation>
        <location evidence="1">Cell membrane</location>
        <topology evidence="1">Multi-pass membrane protein</topology>
    </subcellularLocation>
</comment>
<reference evidence="9 10" key="1">
    <citation type="submission" date="2024-10" db="EMBL/GenBank/DDBJ databases">
        <title>The Natural Products Discovery Center: Release of the First 8490 Sequenced Strains for Exploring Actinobacteria Biosynthetic Diversity.</title>
        <authorList>
            <person name="Kalkreuter E."/>
            <person name="Kautsar S.A."/>
            <person name="Yang D."/>
            <person name="Bader C.D."/>
            <person name="Teijaro C.N."/>
            <person name="Fluegel L."/>
            <person name="Davis C.M."/>
            <person name="Simpson J.R."/>
            <person name="Lauterbach L."/>
            <person name="Steele A.D."/>
            <person name="Gui C."/>
            <person name="Meng S."/>
            <person name="Li G."/>
            <person name="Viehrig K."/>
            <person name="Ye F."/>
            <person name="Su P."/>
            <person name="Kiefer A.F."/>
            <person name="Nichols A."/>
            <person name="Cepeda A.J."/>
            <person name="Yan W."/>
            <person name="Fan B."/>
            <person name="Jiang Y."/>
            <person name="Adhikari A."/>
            <person name="Zheng C.-J."/>
            <person name="Schuster L."/>
            <person name="Cowan T.M."/>
            <person name="Smanski M.J."/>
            <person name="Chevrette M.G."/>
            <person name="De Carvalho L.P.S."/>
            <person name="Shen B."/>
        </authorList>
    </citation>
    <scope>NUCLEOTIDE SEQUENCE [LARGE SCALE GENOMIC DNA]</scope>
    <source>
        <strain evidence="9 10">NPDC000087</strain>
    </source>
</reference>
<evidence type="ECO:0000256" key="7">
    <source>
        <dbReference type="SAM" id="Phobius"/>
    </source>
</evidence>
<feature type="transmembrane region" description="Helical" evidence="7">
    <location>
        <begin position="46"/>
        <end position="68"/>
    </location>
</feature>
<organism evidence="9 10">
    <name type="scientific">Paractinoplanes globisporus</name>
    <dbReference type="NCBI Taxonomy" id="113565"/>
    <lineage>
        <taxon>Bacteria</taxon>
        <taxon>Bacillati</taxon>
        <taxon>Actinomycetota</taxon>
        <taxon>Actinomycetes</taxon>
        <taxon>Micromonosporales</taxon>
        <taxon>Micromonosporaceae</taxon>
        <taxon>Paractinoplanes</taxon>
    </lineage>
</organism>
<feature type="transmembrane region" description="Helical" evidence="7">
    <location>
        <begin position="132"/>
        <end position="153"/>
    </location>
</feature>
<feature type="transmembrane region" description="Helical" evidence="7">
    <location>
        <begin position="165"/>
        <end position="185"/>
    </location>
</feature>
<dbReference type="PANTHER" id="PTHR42709">
    <property type="entry name" value="ALKALINE PHOSPHATASE LIKE PROTEIN"/>
    <property type="match status" value="1"/>
</dbReference>
<dbReference type="PANTHER" id="PTHR42709:SF6">
    <property type="entry name" value="UNDECAPRENYL PHOSPHATE TRANSPORTER A"/>
    <property type="match status" value="1"/>
</dbReference>